<proteinExistence type="predicted"/>
<evidence type="ECO:0000313" key="2">
    <source>
        <dbReference type="WBParaSite" id="nRc.2.0.1.t04433-RA"/>
    </source>
</evidence>
<sequence>MYRSINKTENQTHLKIRHENEIIYIYQKRNKADGTENKYKEKRRFSPGSKCFNSCKNLM</sequence>
<reference evidence="2" key="1">
    <citation type="submission" date="2022-11" db="UniProtKB">
        <authorList>
            <consortium name="WormBaseParasite"/>
        </authorList>
    </citation>
    <scope>IDENTIFICATION</scope>
</reference>
<accession>A0A915HR78</accession>
<evidence type="ECO:0000313" key="1">
    <source>
        <dbReference type="Proteomes" id="UP000887565"/>
    </source>
</evidence>
<dbReference type="WBParaSite" id="nRc.2.0.1.t04433-RA">
    <property type="protein sequence ID" value="nRc.2.0.1.t04433-RA"/>
    <property type="gene ID" value="nRc.2.0.1.g04433"/>
</dbReference>
<protein>
    <submittedName>
        <fullName evidence="2">Uncharacterized protein</fullName>
    </submittedName>
</protein>
<organism evidence="1 2">
    <name type="scientific">Romanomermis culicivorax</name>
    <name type="common">Nematode worm</name>
    <dbReference type="NCBI Taxonomy" id="13658"/>
    <lineage>
        <taxon>Eukaryota</taxon>
        <taxon>Metazoa</taxon>
        <taxon>Ecdysozoa</taxon>
        <taxon>Nematoda</taxon>
        <taxon>Enoplea</taxon>
        <taxon>Dorylaimia</taxon>
        <taxon>Mermithida</taxon>
        <taxon>Mermithoidea</taxon>
        <taxon>Mermithidae</taxon>
        <taxon>Romanomermis</taxon>
    </lineage>
</organism>
<dbReference type="AlphaFoldDB" id="A0A915HR78"/>
<dbReference type="Proteomes" id="UP000887565">
    <property type="component" value="Unplaced"/>
</dbReference>
<name>A0A915HR78_ROMCU</name>
<keyword evidence="1" id="KW-1185">Reference proteome</keyword>